<evidence type="ECO:0000313" key="2">
    <source>
        <dbReference type="Proteomes" id="UP000504606"/>
    </source>
</evidence>
<feature type="compositionally biased region" description="Polar residues" evidence="1">
    <location>
        <begin position="112"/>
        <end position="127"/>
    </location>
</feature>
<reference evidence="3" key="1">
    <citation type="submission" date="2025-08" db="UniProtKB">
        <authorList>
            <consortium name="RefSeq"/>
        </authorList>
    </citation>
    <scope>IDENTIFICATION</scope>
    <source>
        <tissue evidence="3">Whole organism</tissue>
    </source>
</reference>
<evidence type="ECO:0000313" key="3">
    <source>
        <dbReference type="RefSeq" id="XP_052127938.1"/>
    </source>
</evidence>
<feature type="region of interest" description="Disordered" evidence="1">
    <location>
        <begin position="110"/>
        <end position="137"/>
    </location>
</feature>
<sequence>MRNSEVSSDSSDDEIDIFKDRSRLKGKSTTESLRVAVLKKDMASAAVATSEETKGDLTLLVETIEELNEGIGVGDTHAVCPPVGEKDRKEPGLSLILDGEDDIFKLCMTPSDGLQSNNQDANIPQSPSKKRKTNDQNEEKDAVRILYSLRIFFNSYLFFGFLT</sequence>
<dbReference type="RefSeq" id="XP_052127938.1">
    <property type="nucleotide sequence ID" value="XM_052271978.1"/>
</dbReference>
<dbReference type="GeneID" id="113213940"/>
<keyword evidence="2" id="KW-1185">Reference proteome</keyword>
<organism evidence="2 3">
    <name type="scientific">Frankliniella occidentalis</name>
    <name type="common">Western flower thrips</name>
    <name type="synonym">Euthrips occidentalis</name>
    <dbReference type="NCBI Taxonomy" id="133901"/>
    <lineage>
        <taxon>Eukaryota</taxon>
        <taxon>Metazoa</taxon>
        <taxon>Ecdysozoa</taxon>
        <taxon>Arthropoda</taxon>
        <taxon>Hexapoda</taxon>
        <taxon>Insecta</taxon>
        <taxon>Pterygota</taxon>
        <taxon>Neoptera</taxon>
        <taxon>Paraneoptera</taxon>
        <taxon>Thysanoptera</taxon>
        <taxon>Terebrantia</taxon>
        <taxon>Thripoidea</taxon>
        <taxon>Thripidae</taxon>
        <taxon>Frankliniella</taxon>
    </lineage>
</organism>
<dbReference type="AlphaFoldDB" id="A0A9C6X2F3"/>
<protein>
    <submittedName>
        <fullName evidence="3">Uncharacterized protein LOC113213940</fullName>
    </submittedName>
</protein>
<dbReference type="KEGG" id="foc:113213940"/>
<gene>
    <name evidence="3" type="primary">LOC113213940</name>
</gene>
<dbReference type="Proteomes" id="UP000504606">
    <property type="component" value="Unplaced"/>
</dbReference>
<name>A0A9C6X2F3_FRAOC</name>
<evidence type="ECO:0000256" key="1">
    <source>
        <dbReference type="SAM" id="MobiDB-lite"/>
    </source>
</evidence>
<proteinExistence type="predicted"/>
<accession>A0A9C6X2F3</accession>